<dbReference type="EMBL" id="CYYP01000004">
    <property type="protein sequence ID" value="CUN76139.1"/>
    <property type="molecule type" value="Genomic_DNA"/>
</dbReference>
<name>A0A173Z6S3_9ACTN</name>
<evidence type="ECO:0000313" key="1">
    <source>
        <dbReference type="EMBL" id="ATP53850.1"/>
    </source>
</evidence>
<reference evidence="6 10" key="4">
    <citation type="submission" date="2019-10" db="EMBL/GenBank/DDBJ databases">
        <authorList>
            <person name="Wolf R A."/>
        </authorList>
    </citation>
    <scope>NUCLEOTIDE SEQUENCE [LARGE SCALE GENOMIC DNA]</scope>
    <source>
        <strain evidence="6">Collinsella_aerofaciens_DSM_13712</strain>
    </source>
</reference>
<dbReference type="Proteomes" id="UP000368032">
    <property type="component" value="Unassembled WGS sequence"/>
</dbReference>
<dbReference type="SUPFAM" id="SSF48295">
    <property type="entry name" value="TrpR-like"/>
    <property type="match status" value="1"/>
</dbReference>
<evidence type="ECO:0000313" key="10">
    <source>
        <dbReference type="Proteomes" id="UP000368032"/>
    </source>
</evidence>
<dbReference type="PANTHER" id="PTHR40080">
    <property type="entry name" value="LMO1763 PROTEIN"/>
    <property type="match status" value="1"/>
</dbReference>
<reference evidence="1 9" key="2">
    <citation type="submission" date="2017-10" db="EMBL/GenBank/DDBJ databases">
        <title>Complete genome sequence of Collinsella aerofaciens isolated from the gut of a healthy adult Indian.</title>
        <authorList>
            <person name="Bag S."/>
            <person name="Ghosh T.S."/>
            <person name="Das B."/>
        </authorList>
    </citation>
    <scope>NUCLEOTIDE SEQUENCE [LARGE SCALE GENOMIC DNA]</scope>
    <source>
        <strain evidence="1">Indica</strain>
        <strain evidence="9">indica</strain>
    </source>
</reference>
<sequence>MNIENMFDKPDVKQLVHAFSLLDDEKDIQAFLTDICTPREICDLSQRLQVARYLDEGEPYVEVQARTGASSTTVSRVSKALNGEYGGYRKILIKLEDGE</sequence>
<dbReference type="PANTHER" id="PTHR40080:SF1">
    <property type="entry name" value="TRPR-LIKE PROTEIN YERC_YECD"/>
    <property type="match status" value="1"/>
</dbReference>
<dbReference type="PIRSF" id="PIRSF012508">
    <property type="entry name" value="YerC"/>
    <property type="match status" value="1"/>
</dbReference>
<dbReference type="Gene3D" id="1.10.1270.10">
    <property type="entry name" value="TrpR-like"/>
    <property type="match status" value="1"/>
</dbReference>
<dbReference type="GO" id="GO:0043565">
    <property type="term" value="F:sequence-specific DNA binding"/>
    <property type="evidence" value="ECO:0007669"/>
    <property type="project" value="InterPro"/>
</dbReference>
<gene>
    <name evidence="6" type="ORF">CKJAJONC_00553</name>
    <name evidence="1" type="ORF">CSV91_04460</name>
    <name evidence="2" type="ORF">ERS852381_00636</name>
    <name evidence="3" type="ORF">ERS852514_00619</name>
    <name evidence="4" type="ORF">GT464_02575</name>
    <name evidence="5" type="ORF">GT635_05555</name>
</gene>
<dbReference type="PaxDb" id="74426-ERS852399_01118"/>
<protein>
    <submittedName>
        <fullName evidence="6">Trp repressor protein</fullName>
    </submittedName>
    <submittedName>
        <fullName evidence="5">TrpR-like protein YerC/YecD</fullName>
    </submittedName>
    <submittedName>
        <fullName evidence="2">Uncharacterized protein conserved in bacteria</fullName>
    </submittedName>
</protein>
<organism evidence="5 12">
    <name type="scientific">Collinsella aerofaciens</name>
    <dbReference type="NCBI Taxonomy" id="74426"/>
    <lineage>
        <taxon>Bacteria</taxon>
        <taxon>Bacillati</taxon>
        <taxon>Actinomycetota</taxon>
        <taxon>Coriobacteriia</taxon>
        <taxon>Coriobacteriales</taxon>
        <taxon>Coriobacteriaceae</taxon>
        <taxon>Collinsella</taxon>
    </lineage>
</organism>
<dbReference type="AlphaFoldDB" id="A0A173Z6S3"/>
<dbReference type="NCBIfam" id="TIGR02531">
    <property type="entry name" value="yecD_yerC"/>
    <property type="match status" value="1"/>
</dbReference>
<proteinExistence type="predicted"/>
<dbReference type="InterPro" id="IPR013368">
    <property type="entry name" value="YecD_YerC"/>
</dbReference>
<dbReference type="Proteomes" id="UP000095468">
    <property type="component" value="Unassembled WGS sequence"/>
</dbReference>
<dbReference type="KEGG" id="caer:CSV91_04460"/>
<dbReference type="EMBL" id="CZAQ01000007">
    <property type="protein sequence ID" value="CUO95240.1"/>
    <property type="molecule type" value="Genomic_DNA"/>
</dbReference>
<dbReference type="Proteomes" id="UP000481598">
    <property type="component" value="Unassembled WGS sequence"/>
</dbReference>
<dbReference type="RefSeq" id="WP_022094855.1">
    <property type="nucleotide sequence ID" value="NZ_CABIXX010000007.1"/>
</dbReference>
<dbReference type="EMBL" id="WWSR01000003">
    <property type="protein sequence ID" value="MZJ38843.1"/>
    <property type="molecule type" value="Genomic_DNA"/>
</dbReference>
<evidence type="ECO:0000313" key="12">
    <source>
        <dbReference type="Proteomes" id="UP000481598"/>
    </source>
</evidence>
<accession>A0A173Z6S3</accession>
<dbReference type="EMBL" id="WWTB01000010">
    <property type="protein sequence ID" value="MZJ85923.1"/>
    <property type="molecule type" value="Genomic_DNA"/>
</dbReference>
<dbReference type="Proteomes" id="UP000225608">
    <property type="component" value="Chromosome"/>
</dbReference>
<reference evidence="11 12" key="3">
    <citation type="journal article" date="2019" name="Nat. Med.">
        <title>A library of human gut bacterial isolates paired with longitudinal multiomics data enables mechanistic microbiome research.</title>
        <authorList>
            <person name="Poyet M."/>
            <person name="Groussin M."/>
            <person name="Gibbons S.M."/>
            <person name="Avila-Pacheco J."/>
            <person name="Jiang X."/>
            <person name="Kearney S.M."/>
            <person name="Perrotta A.R."/>
            <person name="Berdy B."/>
            <person name="Zhao S."/>
            <person name="Lieberman T.D."/>
            <person name="Swanson P.K."/>
            <person name="Smith M."/>
            <person name="Roesemann S."/>
            <person name="Alexander J.E."/>
            <person name="Rich S.A."/>
            <person name="Livny J."/>
            <person name="Vlamakis H."/>
            <person name="Clish C."/>
            <person name="Bullock K."/>
            <person name="Deik A."/>
            <person name="Scott J."/>
            <person name="Pierce K.A."/>
            <person name="Xavier R.J."/>
            <person name="Alm E.J."/>
        </authorList>
    </citation>
    <scope>NUCLEOTIDE SEQUENCE [LARGE SCALE GENOMIC DNA]</scope>
    <source>
        <strain evidence="5 12">BIOML-A10</strain>
        <strain evidence="4 11">BIOML-A20</strain>
    </source>
</reference>
<dbReference type="Proteomes" id="UP000095454">
    <property type="component" value="Unassembled WGS sequence"/>
</dbReference>
<evidence type="ECO:0000313" key="8">
    <source>
        <dbReference type="Proteomes" id="UP000095468"/>
    </source>
</evidence>
<evidence type="ECO:0000313" key="7">
    <source>
        <dbReference type="Proteomes" id="UP000095454"/>
    </source>
</evidence>
<evidence type="ECO:0000313" key="4">
    <source>
        <dbReference type="EMBL" id="MZJ38843.1"/>
    </source>
</evidence>
<dbReference type="EMBL" id="CP024160">
    <property type="protein sequence ID" value="ATP53850.1"/>
    <property type="molecule type" value="Genomic_DNA"/>
</dbReference>
<dbReference type="Proteomes" id="UP000469380">
    <property type="component" value="Unassembled WGS sequence"/>
</dbReference>
<dbReference type="InterPro" id="IPR038116">
    <property type="entry name" value="TrpR-like_sf"/>
</dbReference>
<dbReference type="InterPro" id="IPR000831">
    <property type="entry name" value="Trp_repress"/>
</dbReference>
<reference evidence="7 8" key="1">
    <citation type="submission" date="2015-09" db="EMBL/GenBank/DDBJ databases">
        <authorList>
            <consortium name="Pathogen Informatics"/>
        </authorList>
    </citation>
    <scope>NUCLEOTIDE SEQUENCE [LARGE SCALE GENOMIC DNA]</scope>
    <source>
        <strain evidence="2 8">2789STDY5608823</strain>
        <strain evidence="3 7">2789STDY5834902</strain>
    </source>
</reference>
<evidence type="ECO:0000313" key="6">
    <source>
        <dbReference type="EMBL" id="VWM01587.1"/>
    </source>
</evidence>
<evidence type="ECO:0000313" key="11">
    <source>
        <dbReference type="Proteomes" id="UP000469380"/>
    </source>
</evidence>
<evidence type="ECO:0000313" key="2">
    <source>
        <dbReference type="EMBL" id="CUN76139.1"/>
    </source>
</evidence>
<dbReference type="InterPro" id="IPR010921">
    <property type="entry name" value="Trp_repressor/repl_initiator"/>
</dbReference>
<dbReference type="EMBL" id="CABWIF010000043">
    <property type="protein sequence ID" value="VWM01587.1"/>
    <property type="molecule type" value="Genomic_DNA"/>
</dbReference>
<dbReference type="GO" id="GO:0003700">
    <property type="term" value="F:DNA-binding transcription factor activity"/>
    <property type="evidence" value="ECO:0007669"/>
    <property type="project" value="InterPro"/>
</dbReference>
<dbReference type="Pfam" id="PF01371">
    <property type="entry name" value="Trp_repressor"/>
    <property type="match status" value="1"/>
</dbReference>
<evidence type="ECO:0000313" key="5">
    <source>
        <dbReference type="EMBL" id="MZJ85923.1"/>
    </source>
</evidence>
<evidence type="ECO:0000313" key="9">
    <source>
        <dbReference type="Proteomes" id="UP000225608"/>
    </source>
</evidence>
<evidence type="ECO:0000313" key="3">
    <source>
        <dbReference type="EMBL" id="CUO95240.1"/>
    </source>
</evidence>